<dbReference type="PROSITE" id="PS01187">
    <property type="entry name" value="EGF_CA"/>
    <property type="match status" value="1"/>
</dbReference>
<dbReference type="InterPro" id="IPR036772">
    <property type="entry name" value="SRCR-like_dom_sf"/>
</dbReference>
<keyword evidence="3 8" id="KW-0245">EGF-like domain</keyword>
<dbReference type="Pfam" id="PF00092">
    <property type="entry name" value="VWA"/>
    <property type="match status" value="3"/>
</dbReference>
<proteinExistence type="predicted"/>
<dbReference type="EnsemblMetazoa" id="G21484.1">
    <property type="protein sequence ID" value="G21484.1:cds"/>
    <property type="gene ID" value="G21484"/>
</dbReference>
<dbReference type="InterPro" id="IPR001190">
    <property type="entry name" value="SRCR"/>
</dbReference>
<feature type="disulfide bond" evidence="9">
    <location>
        <begin position="157"/>
        <end position="221"/>
    </location>
</feature>
<dbReference type="SMART" id="SM00327">
    <property type="entry name" value="VWA"/>
    <property type="match status" value="3"/>
</dbReference>
<dbReference type="SUPFAM" id="SSF57196">
    <property type="entry name" value="EGF/Laminin"/>
    <property type="match status" value="1"/>
</dbReference>
<dbReference type="SUPFAM" id="SSF53300">
    <property type="entry name" value="vWA-like"/>
    <property type="match status" value="3"/>
</dbReference>
<evidence type="ECO:0000313" key="14">
    <source>
        <dbReference type="EnsemblMetazoa" id="G21484.1:cds"/>
    </source>
</evidence>
<accession>A0A8W8JZJ0</accession>
<dbReference type="Pfam" id="PF07645">
    <property type="entry name" value="EGF_CA"/>
    <property type="match status" value="1"/>
</dbReference>
<keyword evidence="15" id="KW-1185">Reference proteome</keyword>
<dbReference type="PROSITE" id="PS00010">
    <property type="entry name" value="ASX_HYDROXYL"/>
    <property type="match status" value="1"/>
</dbReference>
<keyword evidence="2" id="KW-0964">Secreted</keyword>
<evidence type="ECO:0000259" key="12">
    <source>
        <dbReference type="PROSITE" id="PS50234"/>
    </source>
</evidence>
<organism evidence="14 15">
    <name type="scientific">Magallana gigas</name>
    <name type="common">Pacific oyster</name>
    <name type="synonym">Crassostrea gigas</name>
    <dbReference type="NCBI Taxonomy" id="29159"/>
    <lineage>
        <taxon>Eukaryota</taxon>
        <taxon>Metazoa</taxon>
        <taxon>Spiralia</taxon>
        <taxon>Lophotrochozoa</taxon>
        <taxon>Mollusca</taxon>
        <taxon>Bivalvia</taxon>
        <taxon>Autobranchia</taxon>
        <taxon>Pteriomorphia</taxon>
        <taxon>Ostreida</taxon>
        <taxon>Ostreoidea</taxon>
        <taxon>Ostreidae</taxon>
        <taxon>Magallana</taxon>
    </lineage>
</organism>
<feature type="domain" description="EGF-like" evidence="11">
    <location>
        <begin position="976"/>
        <end position="1015"/>
    </location>
</feature>
<evidence type="ECO:0008006" key="16">
    <source>
        <dbReference type="Google" id="ProtNLM"/>
    </source>
</evidence>
<dbReference type="FunFam" id="3.10.250.10:FF:000011">
    <property type="entry name" value="Scavenger receptor class A member 5"/>
    <property type="match status" value="3"/>
</dbReference>
<dbReference type="PROSITE" id="PS50234">
    <property type="entry name" value="VWFA"/>
    <property type="match status" value="3"/>
</dbReference>
<feature type="disulfide bond" evidence="9">
    <location>
        <begin position="94"/>
        <end position="104"/>
    </location>
</feature>
<dbReference type="SUPFAM" id="SSF56487">
    <property type="entry name" value="SRCR-like"/>
    <property type="match status" value="3"/>
</dbReference>
<dbReference type="PRINTS" id="PR00453">
    <property type="entry name" value="VWFADOMAIN"/>
</dbReference>
<feature type="domain" description="VWFA" evidence="12">
    <location>
        <begin position="561"/>
        <end position="736"/>
    </location>
</feature>
<dbReference type="InterPro" id="IPR001881">
    <property type="entry name" value="EGF-like_Ca-bd_dom"/>
</dbReference>
<dbReference type="GO" id="GO:0016020">
    <property type="term" value="C:membrane"/>
    <property type="evidence" value="ECO:0007669"/>
    <property type="project" value="InterPro"/>
</dbReference>
<dbReference type="SMART" id="SM00179">
    <property type="entry name" value="EGF_CA"/>
    <property type="match status" value="1"/>
</dbReference>
<feature type="domain" description="SRCR" evidence="13">
    <location>
        <begin position="132"/>
        <end position="232"/>
    </location>
</feature>
<dbReference type="Gene3D" id="3.10.250.10">
    <property type="entry name" value="SRCR-like domain"/>
    <property type="match status" value="3"/>
</dbReference>
<dbReference type="InterPro" id="IPR018097">
    <property type="entry name" value="EGF_Ca-bd_CS"/>
</dbReference>
<dbReference type="InterPro" id="IPR000152">
    <property type="entry name" value="EGF-type_Asp/Asn_hydroxyl_site"/>
</dbReference>
<keyword evidence="5" id="KW-0677">Repeat</keyword>
<dbReference type="GO" id="GO:0005576">
    <property type="term" value="C:extracellular region"/>
    <property type="evidence" value="ECO:0007669"/>
    <property type="project" value="UniProtKB-SubCell"/>
</dbReference>
<dbReference type="InterPro" id="IPR000742">
    <property type="entry name" value="EGF"/>
</dbReference>
<comment type="subcellular location">
    <subcellularLocation>
        <location evidence="1">Secreted</location>
    </subcellularLocation>
</comment>
<evidence type="ECO:0000256" key="4">
    <source>
        <dbReference type="ARBA" id="ARBA00022729"/>
    </source>
</evidence>
<dbReference type="PANTHER" id="PTHR48071">
    <property type="entry name" value="SRCR DOMAIN-CONTAINING PROTEIN"/>
    <property type="match status" value="1"/>
</dbReference>
<reference evidence="14" key="1">
    <citation type="submission" date="2022-08" db="UniProtKB">
        <authorList>
            <consortium name="EnsemblMetazoa"/>
        </authorList>
    </citation>
    <scope>IDENTIFICATION</scope>
    <source>
        <strain evidence="14">05x7-T-G4-1.051#20</strain>
    </source>
</reference>
<evidence type="ECO:0000256" key="10">
    <source>
        <dbReference type="SAM" id="SignalP"/>
    </source>
</evidence>
<dbReference type="InterPro" id="IPR049883">
    <property type="entry name" value="NOTCH1_EGF-like"/>
</dbReference>
<dbReference type="InterPro" id="IPR036465">
    <property type="entry name" value="vWFA_dom_sf"/>
</dbReference>
<evidence type="ECO:0000256" key="1">
    <source>
        <dbReference type="ARBA" id="ARBA00004613"/>
    </source>
</evidence>
<dbReference type="PROSITE" id="PS50026">
    <property type="entry name" value="EGF_3"/>
    <property type="match status" value="1"/>
</dbReference>
<evidence type="ECO:0000256" key="7">
    <source>
        <dbReference type="ARBA" id="ARBA00023180"/>
    </source>
</evidence>
<dbReference type="PRINTS" id="PR00258">
    <property type="entry name" value="SPERACTRCPTR"/>
</dbReference>
<evidence type="ECO:0000259" key="13">
    <source>
        <dbReference type="PROSITE" id="PS50287"/>
    </source>
</evidence>
<protein>
    <recommendedName>
        <fullName evidence="16">Neurotrypsin</fullName>
    </recommendedName>
</protein>
<dbReference type="CDD" id="cd00054">
    <property type="entry name" value="EGF_CA"/>
    <property type="match status" value="1"/>
</dbReference>
<dbReference type="Pfam" id="PF00530">
    <property type="entry name" value="SRCR"/>
    <property type="match status" value="3"/>
</dbReference>
<comment type="caution">
    <text evidence="9">Lacks conserved residue(s) required for the propagation of feature annotation.</text>
</comment>
<evidence type="ECO:0000256" key="9">
    <source>
        <dbReference type="PROSITE-ProRule" id="PRU00196"/>
    </source>
</evidence>
<feature type="disulfide bond" evidence="9">
    <location>
        <begin position="170"/>
        <end position="231"/>
    </location>
</feature>
<dbReference type="CDD" id="cd01450">
    <property type="entry name" value="vWFA_subfamily_ECM"/>
    <property type="match status" value="3"/>
</dbReference>
<feature type="domain" description="SRCR" evidence="13">
    <location>
        <begin position="24"/>
        <end position="125"/>
    </location>
</feature>
<evidence type="ECO:0000256" key="5">
    <source>
        <dbReference type="ARBA" id="ARBA00022737"/>
    </source>
</evidence>
<feature type="disulfide bond" evidence="9">
    <location>
        <begin position="309"/>
        <end position="319"/>
    </location>
</feature>
<evidence type="ECO:0000256" key="2">
    <source>
        <dbReference type="ARBA" id="ARBA00022525"/>
    </source>
</evidence>
<dbReference type="InterPro" id="IPR002035">
    <property type="entry name" value="VWF_A"/>
</dbReference>
<keyword evidence="4 10" id="KW-0732">Signal</keyword>
<evidence type="ECO:0000259" key="11">
    <source>
        <dbReference type="PROSITE" id="PS50026"/>
    </source>
</evidence>
<feature type="domain" description="SRCR" evidence="13">
    <location>
        <begin position="237"/>
        <end position="340"/>
    </location>
</feature>
<dbReference type="AlphaFoldDB" id="A0A8W8JZJ0"/>
<evidence type="ECO:0000256" key="6">
    <source>
        <dbReference type="ARBA" id="ARBA00023157"/>
    </source>
</evidence>
<feature type="signal peptide" evidence="10">
    <location>
        <begin position="1"/>
        <end position="19"/>
    </location>
</feature>
<dbReference type="PANTHER" id="PTHR48071:SF18">
    <property type="entry name" value="DELETED IN MALIGNANT BRAIN TUMORS 1 PROTEIN-RELATED"/>
    <property type="match status" value="1"/>
</dbReference>
<dbReference type="GO" id="GO:0005509">
    <property type="term" value="F:calcium ion binding"/>
    <property type="evidence" value="ECO:0007669"/>
    <property type="project" value="InterPro"/>
</dbReference>
<name>A0A8W8JZJ0_MAGGI</name>
<dbReference type="PROSITE" id="PS00420">
    <property type="entry name" value="SRCR_1"/>
    <property type="match status" value="3"/>
</dbReference>
<evidence type="ECO:0000313" key="15">
    <source>
        <dbReference type="Proteomes" id="UP000005408"/>
    </source>
</evidence>
<keyword evidence="7" id="KW-0325">Glycoprotein</keyword>
<dbReference type="Proteomes" id="UP000005408">
    <property type="component" value="Unassembled WGS sequence"/>
</dbReference>
<feature type="domain" description="VWFA" evidence="12">
    <location>
        <begin position="351"/>
        <end position="523"/>
    </location>
</feature>
<feature type="disulfide bond" evidence="9">
    <location>
        <begin position="202"/>
        <end position="212"/>
    </location>
</feature>
<sequence>MDANWIICLILMFITYSDADLTNIRLVDGNSSTEGRVEVLYNGEWGTVCDDYFDEKDAAVVCSMLGHSRTNAKAKHKAFFGQGSGRILMDDLQCTDNDTNLFTCEQNCIGSHNCMHGEDAGVECSIYTGPKIRLVGGSNPSEGRVEVYYKNEWGTVCDDSWDSKDASVVCFTLGYSRENAVPKSLAHFGRGEDRIWIDDVTCQGTEKDFFDCYKTMEYHNCYHFEDAGVICSQEGAVRLDGGNISSEGRVEIYNNGSWGTICDKLWDDADAKVVCGMLGFPSEGAFARKGAYFLLGEDDLMHMLDDVNCTGTEKSIMQCSHGGVQHTDCSHTNDAGVTCINEMLKDCGVADILIIIDDSNGSVGFNNSNMMKTLAKEIIKDLNSMLFRFSVLRYSSSVSKMIGLIEFSRLPDVIPSIDRIRYFPDTSTDTDKALKYARVSIFNSKRADAANIIILLTDGLPNNLNKTKAESDLLRKQGVRIFSVGVGNETKTEGLSLIASSPSDEHVFQVSTLGDLSLIINAVQNKTCKVEEDEDTTRSQTQPTIITIPKSIIDSCFAQVDLVFVLDSSTSVGNDNYGLMKGFVTKFLRQANIDNGDVRVGLLSYSTEVIVEFKLNSFNTKADVFGAINAIPWRYGSTNTADGLQTMHEEMFNEANGDRPGVPNICIILTDGVSNINYQRTIPEAENAREKGIHIYAIGITLKDFEEVNGIASKPASTNVFTVDTFDELEDLDEKIFAAACQVTTTLPTTTKQRESGYDVIFMLDSSVPDELVFNQMKDVASNVAEGLSIDDNEFRVGLMVYSSRADVIAQLNRLSTKRDIVRVIKGTVYRPGKSNLADALDYVRQNMFTNRYGDRYFARNLIVLFTGVDQSSYSYDAFRAAEKVEREQIDIYSVGFYINDTFEIDEVSTHPLNTHRYFVNGHGDLYDVPGHLAWSFDDILRPERQRPYPSTTAGVKLLCPGDAGFETNKKEVQIDKDECREVDGLCEGGKCQNTIGSFFCVCPIGHRQINDRCQGDGDEVNPKCQHGFYRCPDGSCEATLFDCKHAVKDVVV</sequence>
<feature type="chain" id="PRO_5036443400" description="Neurotrypsin" evidence="10">
    <location>
        <begin position="20"/>
        <end position="1053"/>
    </location>
</feature>
<dbReference type="SMART" id="SM00202">
    <property type="entry name" value="SR"/>
    <property type="match status" value="3"/>
</dbReference>
<dbReference type="PROSITE" id="PS50287">
    <property type="entry name" value="SRCR_2"/>
    <property type="match status" value="3"/>
</dbReference>
<evidence type="ECO:0000256" key="8">
    <source>
        <dbReference type="PROSITE-ProRule" id="PRU00076"/>
    </source>
</evidence>
<keyword evidence="6 9" id="KW-1015">Disulfide bond</keyword>
<evidence type="ECO:0000256" key="3">
    <source>
        <dbReference type="ARBA" id="ARBA00022536"/>
    </source>
</evidence>
<dbReference type="FunFam" id="3.40.50.410:FF:000004">
    <property type="entry name" value="collagen alpha-6(VI) chain"/>
    <property type="match status" value="1"/>
</dbReference>
<feature type="domain" description="VWFA" evidence="12">
    <location>
        <begin position="759"/>
        <end position="933"/>
    </location>
</feature>
<dbReference type="Gene3D" id="2.10.25.10">
    <property type="entry name" value="Laminin"/>
    <property type="match status" value="1"/>
</dbReference>
<dbReference type="Gene3D" id="3.40.50.410">
    <property type="entry name" value="von Willebrand factor, type A domain"/>
    <property type="match status" value="3"/>
</dbReference>